<organism evidence="2 3">
    <name type="scientific">Pycnococcus provasolii</name>
    <dbReference type="NCBI Taxonomy" id="41880"/>
    <lineage>
        <taxon>Eukaryota</taxon>
        <taxon>Viridiplantae</taxon>
        <taxon>Chlorophyta</taxon>
        <taxon>Pseudoscourfieldiophyceae</taxon>
        <taxon>Pseudoscourfieldiales</taxon>
        <taxon>Pycnococcaceae</taxon>
        <taxon>Pycnococcus</taxon>
    </lineage>
</organism>
<comment type="caution">
    <text evidence="2">The sequence shown here is derived from an EMBL/GenBank/DDBJ whole genome shotgun (WGS) entry which is preliminary data.</text>
</comment>
<evidence type="ECO:0000313" key="3">
    <source>
        <dbReference type="Proteomes" id="UP000660262"/>
    </source>
</evidence>
<protein>
    <submittedName>
        <fullName evidence="2">Proteinral RNA polymerase II transcription factor</fullName>
    </submittedName>
</protein>
<dbReference type="Gene3D" id="3.30.420.40">
    <property type="match status" value="2"/>
</dbReference>
<dbReference type="Pfam" id="PF00022">
    <property type="entry name" value="Actin"/>
    <property type="match status" value="2"/>
</dbReference>
<dbReference type="SMART" id="SM00268">
    <property type="entry name" value="ACTIN"/>
    <property type="match status" value="1"/>
</dbReference>
<proteinExistence type="inferred from homology"/>
<dbReference type="EMBL" id="BNJQ01000006">
    <property type="protein sequence ID" value="GHP04013.1"/>
    <property type="molecule type" value="Genomic_DNA"/>
</dbReference>
<sequence>MAEHVVVLDSGTDTVKAGFAGGGLDEKEPVLTTPSRAHVYPPGTAPAAGTAPGPQSGGVLACPLSRGAVDRWDVLEAIWHYCVFEQLGWIEGEEGGLMITCPLAWSRRDREVAAQIAFEGLNASSAFLADSGVCSLYSVGKVSGFAVDIGHGKIDVAGVSEGALCLAASETCPHNAGPDLEARLRASATPNLPSDEEGLRNLKEMCARCPVNDAEAKALDTGAVSGSTEYKLPDGRVFSVPNAVGMSLGADLYEPSRLGSGCSEADGDSLGRRIARLVLALPPEQRRQVYDNVVVCGGAHDIPGLKARLANDLKQYSPLSLPSSNVPGSGLPSANVPSTSSASASQVLTSLPEYLPRHLLGVSAFMGAAVSAKVSVWGQNQQITKAEYDEQGPRAASLKCGF</sequence>
<name>A0A830HBZ9_9CHLO</name>
<dbReference type="PANTHER" id="PTHR11937">
    <property type="entry name" value="ACTIN"/>
    <property type="match status" value="1"/>
</dbReference>
<dbReference type="InterPro" id="IPR043129">
    <property type="entry name" value="ATPase_NBD"/>
</dbReference>
<evidence type="ECO:0000256" key="1">
    <source>
        <dbReference type="RuleBase" id="RU000487"/>
    </source>
</evidence>
<accession>A0A830HBZ9</accession>
<reference evidence="2" key="1">
    <citation type="submission" date="2020-10" db="EMBL/GenBank/DDBJ databases">
        <title>Unveiling of a novel bifunctional photoreceptor, Dualchrome1, isolated from a cosmopolitan green alga.</title>
        <authorList>
            <person name="Suzuki S."/>
            <person name="Kawachi M."/>
        </authorList>
    </citation>
    <scope>NUCLEOTIDE SEQUENCE</scope>
    <source>
        <strain evidence="2">NIES 2893</strain>
    </source>
</reference>
<dbReference type="Proteomes" id="UP000660262">
    <property type="component" value="Unassembled WGS sequence"/>
</dbReference>
<dbReference type="OrthoDB" id="74201at2759"/>
<gene>
    <name evidence="2" type="ORF">PPROV_000276700</name>
</gene>
<dbReference type="SUPFAM" id="SSF53067">
    <property type="entry name" value="Actin-like ATPase domain"/>
    <property type="match status" value="2"/>
</dbReference>
<dbReference type="Gene3D" id="3.90.640.10">
    <property type="entry name" value="Actin, Chain A, domain 4"/>
    <property type="match status" value="1"/>
</dbReference>
<dbReference type="PRINTS" id="PR00190">
    <property type="entry name" value="ACTIN"/>
</dbReference>
<comment type="similarity">
    <text evidence="1">Belongs to the actin family.</text>
</comment>
<evidence type="ECO:0000313" key="2">
    <source>
        <dbReference type="EMBL" id="GHP04013.1"/>
    </source>
</evidence>
<dbReference type="InterPro" id="IPR004000">
    <property type="entry name" value="Actin"/>
</dbReference>
<keyword evidence="3" id="KW-1185">Reference proteome</keyword>
<dbReference type="AlphaFoldDB" id="A0A830HBZ9"/>